<protein>
    <submittedName>
        <fullName evidence="2">Uncharacterized protein</fullName>
    </submittedName>
</protein>
<dbReference type="EMBL" id="JAMDHD010000004">
    <property type="protein sequence ID" value="MDD0984008.1"/>
    <property type="molecule type" value="Genomic_DNA"/>
</dbReference>
<comment type="caution">
    <text evidence="2">The sequence shown here is derived from an EMBL/GenBank/DDBJ whole genome shotgun (WGS) entry which is preliminary data.</text>
</comment>
<feature type="compositionally biased region" description="Polar residues" evidence="1">
    <location>
        <begin position="43"/>
        <end position="54"/>
    </location>
</feature>
<organism evidence="2 3">
    <name type="scientific">Pseudomonas shahriarae</name>
    <dbReference type="NCBI Taxonomy" id="2745512"/>
    <lineage>
        <taxon>Bacteria</taxon>
        <taxon>Pseudomonadati</taxon>
        <taxon>Pseudomonadota</taxon>
        <taxon>Gammaproteobacteria</taxon>
        <taxon>Pseudomonadales</taxon>
        <taxon>Pseudomonadaceae</taxon>
        <taxon>Pseudomonas</taxon>
    </lineage>
</organism>
<dbReference type="Proteomes" id="UP001148189">
    <property type="component" value="Unassembled WGS sequence"/>
</dbReference>
<evidence type="ECO:0000313" key="3">
    <source>
        <dbReference type="Proteomes" id="UP001148189"/>
    </source>
</evidence>
<evidence type="ECO:0000256" key="1">
    <source>
        <dbReference type="SAM" id="MobiDB-lite"/>
    </source>
</evidence>
<dbReference type="RefSeq" id="WP_162947764.1">
    <property type="nucleotide sequence ID" value="NZ_JAMDGV010000035.1"/>
</dbReference>
<keyword evidence="3" id="KW-1185">Reference proteome</keyword>
<reference evidence="2" key="1">
    <citation type="submission" date="2022-05" db="EMBL/GenBank/DDBJ databases">
        <title>Novel Pseudomonas spp. Isolated from a Rainbow Trout Aquaculture Facility.</title>
        <authorList>
            <person name="Testerman T."/>
            <person name="Graf J."/>
        </authorList>
    </citation>
    <scope>NUCLEOTIDE SEQUENCE</scope>
    <source>
        <strain evidence="2">ID1050</strain>
    </source>
</reference>
<feature type="region of interest" description="Disordered" evidence="1">
    <location>
        <begin position="1"/>
        <end position="54"/>
    </location>
</feature>
<name>A0ABT5N9I4_9PSED</name>
<gene>
    <name evidence="2" type="ORF">M5G21_03390</name>
</gene>
<accession>A0ABT5N9I4</accession>
<evidence type="ECO:0000313" key="2">
    <source>
        <dbReference type="EMBL" id="MDD0984008.1"/>
    </source>
</evidence>
<proteinExistence type="predicted"/>
<sequence>MGNISTEHRPGGARFAFDPVIESRRVQDPPAGAARGWAGSSPMPGTQASGAPSISFSPVNSGVSRQAFSYDSFASSDSMPTNDFSSFGGGDSVRAGLKAGKDTGDVFAGFFQGRNGNCATVSAIKAMMERYGKKETDLFKDVKETKNGYHITLKDGSEVNLTRQEMEAAERHAGFKGNDPVMKKTAVLAYATSAKKAQEANHENSKYDFSKALDSLGNGEHTKDAFIRLGMKDHIRQGTVSDLQNGRLGIIEKDVAGPGTAHSMVVVGGVEDHWGSKGGRVQRGTMTGNGVVFKENVILLT</sequence>
<feature type="compositionally biased region" description="Basic and acidic residues" evidence="1">
    <location>
        <begin position="1"/>
        <end position="10"/>
    </location>
</feature>